<evidence type="ECO:0008006" key="9">
    <source>
        <dbReference type="Google" id="ProtNLM"/>
    </source>
</evidence>
<dbReference type="Gene3D" id="3.40.640.10">
    <property type="entry name" value="Type I PLP-dependent aspartate aminotransferase-like (Major domain)"/>
    <property type="match status" value="1"/>
</dbReference>
<evidence type="ECO:0000256" key="5">
    <source>
        <dbReference type="ARBA" id="ARBA00023239"/>
    </source>
</evidence>
<evidence type="ECO:0000256" key="3">
    <source>
        <dbReference type="ARBA" id="ARBA00022793"/>
    </source>
</evidence>
<gene>
    <name evidence="7" type="ORF">ANCCAN_19296</name>
</gene>
<dbReference type="InterPro" id="IPR015424">
    <property type="entry name" value="PyrdxlP-dep_Trfase"/>
</dbReference>
<dbReference type="AlphaFoldDB" id="A0A368FRS3"/>
<dbReference type="GO" id="GO:0030170">
    <property type="term" value="F:pyridoxal phosphate binding"/>
    <property type="evidence" value="ECO:0007669"/>
    <property type="project" value="InterPro"/>
</dbReference>
<dbReference type="GO" id="GO:0009449">
    <property type="term" value="P:gamma-aminobutyric acid biosynthetic process"/>
    <property type="evidence" value="ECO:0007669"/>
    <property type="project" value="TreeGrafter"/>
</dbReference>
<dbReference type="OrthoDB" id="392571at2759"/>
<evidence type="ECO:0000256" key="4">
    <source>
        <dbReference type="ARBA" id="ARBA00022898"/>
    </source>
</evidence>
<comment type="similarity">
    <text evidence="2 6">Belongs to the group II decarboxylase family.</text>
</comment>
<keyword evidence="4 6" id="KW-0663">Pyridoxal phosphate</keyword>
<dbReference type="STRING" id="29170.A0A368FRS3"/>
<dbReference type="EMBL" id="JOJR01000731">
    <property type="protein sequence ID" value="RCN34853.1"/>
    <property type="molecule type" value="Genomic_DNA"/>
</dbReference>
<evidence type="ECO:0000313" key="8">
    <source>
        <dbReference type="Proteomes" id="UP000252519"/>
    </source>
</evidence>
<dbReference type="InterPro" id="IPR015421">
    <property type="entry name" value="PyrdxlP-dep_Trfase_major"/>
</dbReference>
<dbReference type="Pfam" id="PF00282">
    <property type="entry name" value="Pyridoxal_deC"/>
    <property type="match status" value="1"/>
</dbReference>
<proteinExistence type="inferred from homology"/>
<dbReference type="Proteomes" id="UP000252519">
    <property type="component" value="Unassembled WGS sequence"/>
</dbReference>
<sequence length="113" mass="12359">MEKAVMKRMWEAIGWDPDQSDGIFAPGGAIANLYALSTARHALYPRSKYVGLKDVPTLCCFTSEDSHYSIKSAAALSGIGTDFCFNIPTDKSGKMIPEALEQKIIESKKEGQL</sequence>
<keyword evidence="8" id="KW-1185">Reference proteome</keyword>
<keyword evidence="3" id="KW-0210">Decarboxylase</keyword>
<organism evidence="7 8">
    <name type="scientific">Ancylostoma caninum</name>
    <name type="common">Dog hookworm</name>
    <dbReference type="NCBI Taxonomy" id="29170"/>
    <lineage>
        <taxon>Eukaryota</taxon>
        <taxon>Metazoa</taxon>
        <taxon>Ecdysozoa</taxon>
        <taxon>Nematoda</taxon>
        <taxon>Chromadorea</taxon>
        <taxon>Rhabditida</taxon>
        <taxon>Rhabditina</taxon>
        <taxon>Rhabditomorpha</taxon>
        <taxon>Strongyloidea</taxon>
        <taxon>Ancylostomatidae</taxon>
        <taxon>Ancylostomatinae</taxon>
        <taxon>Ancylostoma</taxon>
    </lineage>
</organism>
<protein>
    <recommendedName>
        <fullName evidence="9">Pyridoxal-dependent decarboxylase domain protein</fullName>
    </recommendedName>
</protein>
<evidence type="ECO:0000256" key="6">
    <source>
        <dbReference type="RuleBase" id="RU000382"/>
    </source>
</evidence>
<comment type="cofactor">
    <cofactor evidence="1 6">
        <name>pyridoxal 5'-phosphate</name>
        <dbReference type="ChEBI" id="CHEBI:597326"/>
    </cofactor>
</comment>
<dbReference type="GO" id="GO:0005737">
    <property type="term" value="C:cytoplasm"/>
    <property type="evidence" value="ECO:0007669"/>
    <property type="project" value="TreeGrafter"/>
</dbReference>
<dbReference type="SUPFAM" id="SSF53383">
    <property type="entry name" value="PLP-dependent transferases"/>
    <property type="match status" value="1"/>
</dbReference>
<dbReference type="PANTHER" id="PTHR45677">
    <property type="entry name" value="GLUTAMATE DECARBOXYLASE-RELATED"/>
    <property type="match status" value="1"/>
</dbReference>
<accession>A0A368FRS3</accession>
<dbReference type="GO" id="GO:0004351">
    <property type="term" value="F:glutamate decarboxylase activity"/>
    <property type="evidence" value="ECO:0007669"/>
    <property type="project" value="TreeGrafter"/>
</dbReference>
<comment type="caution">
    <text evidence="7">The sequence shown here is derived from an EMBL/GenBank/DDBJ whole genome shotgun (WGS) entry which is preliminary data.</text>
</comment>
<keyword evidence="5 6" id="KW-0456">Lyase</keyword>
<dbReference type="InterPro" id="IPR002129">
    <property type="entry name" value="PyrdxlP-dep_de-COase"/>
</dbReference>
<evidence type="ECO:0000313" key="7">
    <source>
        <dbReference type="EMBL" id="RCN34853.1"/>
    </source>
</evidence>
<dbReference type="PANTHER" id="PTHR45677:SF10">
    <property type="entry name" value="GLUTAMATE DECARBOXYLASE"/>
    <property type="match status" value="1"/>
</dbReference>
<name>A0A368FRS3_ANCCA</name>
<evidence type="ECO:0000256" key="2">
    <source>
        <dbReference type="ARBA" id="ARBA00009533"/>
    </source>
</evidence>
<reference evidence="7 8" key="1">
    <citation type="submission" date="2014-10" db="EMBL/GenBank/DDBJ databases">
        <title>Draft genome of the hookworm Ancylostoma caninum.</title>
        <authorList>
            <person name="Mitreva M."/>
        </authorList>
    </citation>
    <scope>NUCLEOTIDE SEQUENCE [LARGE SCALE GENOMIC DNA]</scope>
    <source>
        <strain evidence="7 8">Baltimore</strain>
    </source>
</reference>
<evidence type="ECO:0000256" key="1">
    <source>
        <dbReference type="ARBA" id="ARBA00001933"/>
    </source>
</evidence>